<dbReference type="RefSeq" id="XP_015191246.1">
    <property type="nucleotide sequence ID" value="XM_015335760.1"/>
</dbReference>
<keyword evidence="8 9" id="KW-0540">Nuclease</keyword>
<dbReference type="InterPro" id="IPR036167">
    <property type="entry name" value="tRNA_intron_Endo_cat-like_sf"/>
</dbReference>
<evidence type="ECO:0000256" key="2">
    <source>
        <dbReference type="ARBA" id="ARBA00022694"/>
    </source>
</evidence>
<dbReference type="EC" id="4.6.1.16" evidence="4"/>
<feature type="compositionally biased region" description="Basic and acidic residues" evidence="5">
    <location>
        <begin position="113"/>
        <end position="128"/>
    </location>
</feature>
<keyword evidence="8 9" id="KW-0255">Endonuclease</keyword>
<evidence type="ECO:0000256" key="1">
    <source>
        <dbReference type="ARBA" id="ARBA00008078"/>
    </source>
</evidence>
<feature type="region of interest" description="Disordered" evidence="5">
    <location>
        <begin position="103"/>
        <end position="150"/>
    </location>
</feature>
<keyword evidence="3 4" id="KW-0456">Lyase</keyword>
<dbReference type="GO" id="GO:0004519">
    <property type="term" value="F:endonuclease activity"/>
    <property type="evidence" value="ECO:0007669"/>
    <property type="project" value="UniProtKB-KW"/>
</dbReference>
<comment type="function">
    <text evidence="4">Constitutes one of the two catalytic subunit of the tRNA-splicing endonuclease complex, a complex responsible for identification and cleavage of the splice sites in pre-tRNA. It cleaves pre-tRNA at the 5'- and 3'-splice sites to release the intron. The products are an intron and two tRNA half-molecules bearing 2',3'-cyclic phosphate and 5'-OH termini. There are no conserved sequences at the splice sites, but the intron is invariably located at the same site in the gene, placing the splice sites an invariant distance from the constant structural features of the tRNA body.</text>
</comment>
<dbReference type="PANTHER" id="PTHR21227:SF0">
    <property type="entry name" value="TRNA-SPLICING ENDONUCLEASE SUBUNIT SEN2"/>
    <property type="match status" value="1"/>
</dbReference>
<evidence type="ECO:0000259" key="6">
    <source>
        <dbReference type="Pfam" id="PF01974"/>
    </source>
</evidence>
<evidence type="ECO:0000256" key="4">
    <source>
        <dbReference type="PIRNR" id="PIRNR011789"/>
    </source>
</evidence>
<dbReference type="GeneID" id="107074380"/>
<dbReference type="InterPro" id="IPR006676">
    <property type="entry name" value="tRNA_splic"/>
</dbReference>
<dbReference type="CDD" id="cd22363">
    <property type="entry name" value="tRNA-intron_lyase_C"/>
    <property type="match status" value="1"/>
</dbReference>
<dbReference type="Proteomes" id="UP000694924">
    <property type="component" value="Unplaced"/>
</dbReference>
<dbReference type="SUPFAM" id="SSF53032">
    <property type="entry name" value="tRNA-intron endonuclease catalytic domain-like"/>
    <property type="match status" value="1"/>
</dbReference>
<reference evidence="8 9" key="1">
    <citation type="submission" date="2025-05" db="UniProtKB">
        <authorList>
            <consortium name="RefSeq"/>
        </authorList>
    </citation>
    <scope>IDENTIFICATION</scope>
    <source>
        <tissue evidence="8 9">Whole body</tissue>
    </source>
</reference>
<comment type="similarity">
    <text evidence="1 4">Belongs to the tRNA-intron endonuclease family.</text>
</comment>
<feature type="compositionally biased region" description="Polar residues" evidence="5">
    <location>
        <begin position="204"/>
        <end position="214"/>
    </location>
</feature>
<evidence type="ECO:0000313" key="8">
    <source>
        <dbReference type="RefSeq" id="XP_015191246.1"/>
    </source>
</evidence>
<protein>
    <recommendedName>
        <fullName evidence="4">tRNA-splicing endonuclease subunit Sen2</fullName>
        <ecNumber evidence="4">4.6.1.16</ecNumber>
    </recommendedName>
</protein>
<evidence type="ECO:0000256" key="5">
    <source>
        <dbReference type="SAM" id="MobiDB-lite"/>
    </source>
</evidence>
<evidence type="ECO:0000313" key="9">
    <source>
        <dbReference type="RefSeq" id="XP_015191247.1"/>
    </source>
</evidence>
<keyword evidence="7" id="KW-1185">Reference proteome</keyword>
<keyword evidence="8 9" id="KW-0378">Hydrolase</keyword>
<dbReference type="InterPro" id="IPR006677">
    <property type="entry name" value="tRNA_intron_Endonuc_cat-like"/>
</dbReference>
<dbReference type="RefSeq" id="XP_015191247.1">
    <property type="nucleotide sequence ID" value="XM_015335761.1"/>
</dbReference>
<dbReference type="NCBIfam" id="TIGR00324">
    <property type="entry name" value="endA"/>
    <property type="match status" value="1"/>
</dbReference>
<sequence>MNLREPKKKKGSKAVYKSSIPITLNKGEWIVYTAHLTDSGSCINNPDEIAAVHSMGFFGKGSLSRGYPTFGKARYNAPPIIRDRQWVRRQAWLQEIKLLSSSADTPNEFEDAEEKKEEPSNNEKKSEESDMMDIDANVSNSTTNEDNNKQIFNDNEVCEIVPSSSEEDICIIVNKESDKDIDKTVSKESDETISKDESIDLDNSDNSVTTNTLNDSDKSDVQQQLLVLPDSDSETENYLENVKPRIEMESFPVMESLHMSYEETFFLMFALDCLQVIHFDGSLMDIHSAWLYFCEEDKNFIQKYVAYHYFRSKGWVVKSGLKYGGDFLLYKQGPSFYHASYIVIIDVVDADSLITIPSKSSRKTSWGNLIGLDRLSECAAKEILFAQVLWPSSISLNSGPSNPHMLSEFTVRELLWRRWNPKQSQDVMIVEEEEDEDSC</sequence>
<accession>A0ABM1JFK8</accession>
<feature type="compositionally biased region" description="Basic and acidic residues" evidence="5">
    <location>
        <begin position="181"/>
        <end position="198"/>
    </location>
</feature>
<name>A0ABM1JFK8_POLDO</name>
<proteinExistence type="inferred from homology"/>
<dbReference type="InterPro" id="IPR016589">
    <property type="entry name" value="tRNA_splic_SEN2"/>
</dbReference>
<organism evidence="7 8">
    <name type="scientific">Polistes dominula</name>
    <name type="common">European paper wasp</name>
    <name type="synonym">Vespa dominula</name>
    <dbReference type="NCBI Taxonomy" id="743375"/>
    <lineage>
        <taxon>Eukaryota</taxon>
        <taxon>Metazoa</taxon>
        <taxon>Ecdysozoa</taxon>
        <taxon>Arthropoda</taxon>
        <taxon>Hexapoda</taxon>
        <taxon>Insecta</taxon>
        <taxon>Pterygota</taxon>
        <taxon>Neoptera</taxon>
        <taxon>Endopterygota</taxon>
        <taxon>Hymenoptera</taxon>
        <taxon>Apocrita</taxon>
        <taxon>Aculeata</taxon>
        <taxon>Vespoidea</taxon>
        <taxon>Vespidae</taxon>
        <taxon>Polistinae</taxon>
        <taxon>Polistini</taxon>
        <taxon>Polistes</taxon>
    </lineage>
</organism>
<feature type="region of interest" description="Disordered" evidence="5">
    <location>
        <begin position="181"/>
        <end position="215"/>
    </location>
</feature>
<dbReference type="Pfam" id="PF01974">
    <property type="entry name" value="tRNA_int_endo"/>
    <property type="match status" value="1"/>
</dbReference>
<gene>
    <name evidence="8 9" type="primary">LOC107074380</name>
</gene>
<evidence type="ECO:0000256" key="3">
    <source>
        <dbReference type="ARBA" id="ARBA00023239"/>
    </source>
</evidence>
<feature type="domain" description="tRNA intron endonuclease catalytic" evidence="6">
    <location>
        <begin position="300"/>
        <end position="388"/>
    </location>
</feature>
<dbReference type="Gene3D" id="3.40.1350.10">
    <property type="match status" value="1"/>
</dbReference>
<dbReference type="InterPro" id="IPR011856">
    <property type="entry name" value="tRNA_endonuc-like_dom_sf"/>
</dbReference>
<dbReference type="PANTHER" id="PTHR21227">
    <property type="entry name" value="TRNA-SPLICING ENDONUCLEASE SUBUNIT SEN2"/>
    <property type="match status" value="1"/>
</dbReference>
<evidence type="ECO:0000313" key="7">
    <source>
        <dbReference type="Proteomes" id="UP000694924"/>
    </source>
</evidence>
<dbReference type="PIRSF" id="PIRSF011789">
    <property type="entry name" value="tRNA_splic_SEN2"/>
    <property type="match status" value="1"/>
</dbReference>
<keyword evidence="2 4" id="KW-0819">tRNA processing</keyword>
<feature type="compositionally biased region" description="Polar residues" evidence="5">
    <location>
        <begin position="137"/>
        <end position="150"/>
    </location>
</feature>